<evidence type="ECO:0000256" key="1">
    <source>
        <dbReference type="SAM" id="MobiDB-lite"/>
    </source>
</evidence>
<proteinExistence type="predicted"/>
<evidence type="ECO:0000313" key="3">
    <source>
        <dbReference type="Proteomes" id="UP000824116"/>
    </source>
</evidence>
<comment type="caution">
    <text evidence="2">The sequence shown here is derived from an EMBL/GenBank/DDBJ whole genome shotgun (WGS) entry which is preliminary data.</text>
</comment>
<feature type="region of interest" description="Disordered" evidence="1">
    <location>
        <begin position="1"/>
        <end position="54"/>
    </location>
</feature>
<dbReference type="Proteomes" id="UP000824116">
    <property type="component" value="Unassembled WGS sequence"/>
</dbReference>
<evidence type="ECO:0000313" key="2">
    <source>
        <dbReference type="EMBL" id="HIZ73995.1"/>
    </source>
</evidence>
<sequence>MKNNKYCPPEYRPDKKGDKDYKDTMVPEIVLPQPTNASNAIPDEVPRRDGPGGE</sequence>
<organism evidence="2 3">
    <name type="scientific">Candidatus Mediterraneibacter stercoravium</name>
    <dbReference type="NCBI Taxonomy" id="2838685"/>
    <lineage>
        <taxon>Bacteria</taxon>
        <taxon>Bacillati</taxon>
        <taxon>Bacillota</taxon>
        <taxon>Clostridia</taxon>
        <taxon>Lachnospirales</taxon>
        <taxon>Lachnospiraceae</taxon>
        <taxon>Mediterraneibacter</taxon>
    </lineage>
</organism>
<name>A0A9D2G7V5_9FIRM</name>
<gene>
    <name evidence="2" type="ORF">H9723_01945</name>
</gene>
<feature type="compositionally biased region" description="Basic and acidic residues" evidence="1">
    <location>
        <begin position="44"/>
        <end position="54"/>
    </location>
</feature>
<feature type="compositionally biased region" description="Basic and acidic residues" evidence="1">
    <location>
        <begin position="11"/>
        <end position="25"/>
    </location>
</feature>
<protein>
    <submittedName>
        <fullName evidence="2">Uncharacterized protein</fullName>
    </submittedName>
</protein>
<reference evidence="2" key="1">
    <citation type="journal article" date="2021" name="PeerJ">
        <title>Extensive microbial diversity within the chicken gut microbiome revealed by metagenomics and culture.</title>
        <authorList>
            <person name="Gilroy R."/>
            <person name="Ravi A."/>
            <person name="Getino M."/>
            <person name="Pursley I."/>
            <person name="Horton D.L."/>
            <person name="Alikhan N.F."/>
            <person name="Baker D."/>
            <person name="Gharbi K."/>
            <person name="Hall N."/>
            <person name="Watson M."/>
            <person name="Adriaenssens E.M."/>
            <person name="Foster-Nyarko E."/>
            <person name="Jarju S."/>
            <person name="Secka A."/>
            <person name="Antonio M."/>
            <person name="Oren A."/>
            <person name="Chaudhuri R.R."/>
            <person name="La Ragione R."/>
            <person name="Hildebrand F."/>
            <person name="Pallen M.J."/>
        </authorList>
    </citation>
    <scope>NUCLEOTIDE SEQUENCE</scope>
    <source>
        <strain evidence="2">CHK196-3914</strain>
    </source>
</reference>
<dbReference type="EMBL" id="DXAY01000043">
    <property type="protein sequence ID" value="HIZ73995.1"/>
    <property type="molecule type" value="Genomic_DNA"/>
</dbReference>
<reference evidence="2" key="2">
    <citation type="submission" date="2021-04" db="EMBL/GenBank/DDBJ databases">
        <authorList>
            <person name="Gilroy R."/>
        </authorList>
    </citation>
    <scope>NUCLEOTIDE SEQUENCE</scope>
    <source>
        <strain evidence="2">CHK196-3914</strain>
    </source>
</reference>
<dbReference type="AlphaFoldDB" id="A0A9D2G7V5"/>
<accession>A0A9D2G7V5</accession>